<evidence type="ECO:0000256" key="7">
    <source>
        <dbReference type="ARBA" id="ARBA00023315"/>
    </source>
</evidence>
<evidence type="ECO:0000256" key="4">
    <source>
        <dbReference type="ARBA" id="ARBA00022692"/>
    </source>
</evidence>
<evidence type="ECO:0000256" key="1">
    <source>
        <dbReference type="ARBA" id="ARBA00004651"/>
    </source>
</evidence>
<feature type="transmembrane region" description="Helical" evidence="8">
    <location>
        <begin position="20"/>
        <end position="37"/>
    </location>
</feature>
<sequence>MKVLISLVGGLVSSTAFAPFELWISTFLGLFVWFYALDTSNKRNQIFGSYLFGLGLLLPSQYWTGIYVGSFPWLALCFMQALFFVIPALFFNKSDRYKPLIFASSYVLVELLLRTVPFTGFGWSRLSYTQTDSPFSVLYPIGGVVLVAWVITLLVAIRSLRSLIIVVAILFLSSLLPKSVQNTGEVKIALVQGGVSNLGLDFNSKPREVFLRHLDQTRKLNEDVELIIWPENAVDIDVKTNKDVYQQIVDASKLLETSLLVGGVTKSSAGLNNQSMFFTPELTQIYTKRYLTPFGEYLPMRSIATKLSPYANEINDFVAGTHDEIFKVNDKSFQVLICYEVINDSFRDQISSSFIVVQTNNATFGDTAQLDQELVIAKVRALETGRSVAYVSTTGVTSFITGDGKIISSLEKFKQSTLVDRIQTVEGMTITQTVGKYLEPFLLSLMLLLLLRRVRRNG</sequence>
<feature type="transmembrane region" description="Helical" evidence="8">
    <location>
        <begin position="137"/>
        <end position="156"/>
    </location>
</feature>
<evidence type="ECO:0000256" key="6">
    <source>
        <dbReference type="ARBA" id="ARBA00023136"/>
    </source>
</evidence>
<feature type="transmembrane region" description="Helical" evidence="8">
    <location>
        <begin position="73"/>
        <end position="92"/>
    </location>
</feature>
<keyword evidence="7" id="KW-0012">Acyltransferase</keyword>
<gene>
    <name evidence="10" type="ORF">UFOPK2886_00808</name>
</gene>
<dbReference type="Gene3D" id="3.60.110.10">
    <property type="entry name" value="Carbon-nitrogen hydrolase"/>
    <property type="match status" value="1"/>
</dbReference>
<proteinExistence type="inferred from homology"/>
<dbReference type="InterPro" id="IPR036526">
    <property type="entry name" value="C-N_Hydrolase_sf"/>
</dbReference>
<dbReference type="CDD" id="cd07571">
    <property type="entry name" value="ALP_N-acyl_transferase"/>
    <property type="match status" value="1"/>
</dbReference>
<evidence type="ECO:0000256" key="3">
    <source>
        <dbReference type="ARBA" id="ARBA00022679"/>
    </source>
</evidence>
<dbReference type="PANTHER" id="PTHR38686:SF1">
    <property type="entry name" value="APOLIPOPROTEIN N-ACYLTRANSFERASE"/>
    <property type="match status" value="1"/>
</dbReference>
<keyword evidence="6 8" id="KW-0472">Membrane</keyword>
<reference evidence="10" key="1">
    <citation type="submission" date="2020-05" db="EMBL/GenBank/DDBJ databases">
        <authorList>
            <person name="Chiriac C."/>
            <person name="Salcher M."/>
            <person name="Ghai R."/>
            <person name="Kavagutti S V."/>
        </authorList>
    </citation>
    <scope>NUCLEOTIDE SEQUENCE</scope>
</reference>
<dbReference type="GO" id="GO:0042158">
    <property type="term" value="P:lipoprotein biosynthetic process"/>
    <property type="evidence" value="ECO:0007669"/>
    <property type="project" value="InterPro"/>
</dbReference>
<dbReference type="HAMAP" id="MF_01148">
    <property type="entry name" value="Lnt"/>
    <property type="match status" value="1"/>
</dbReference>
<keyword evidence="3" id="KW-0808">Transferase</keyword>
<protein>
    <submittedName>
        <fullName evidence="10">Unannotated protein</fullName>
    </submittedName>
</protein>
<keyword evidence="5 8" id="KW-1133">Transmembrane helix</keyword>
<keyword evidence="4 8" id="KW-0812">Transmembrane</keyword>
<dbReference type="Pfam" id="PF00795">
    <property type="entry name" value="CN_hydrolase"/>
    <property type="match status" value="1"/>
</dbReference>
<comment type="subcellular location">
    <subcellularLocation>
        <location evidence="1">Cell membrane</location>
        <topology evidence="1">Multi-pass membrane protein</topology>
    </subcellularLocation>
</comment>
<evidence type="ECO:0000256" key="2">
    <source>
        <dbReference type="ARBA" id="ARBA00022475"/>
    </source>
</evidence>
<dbReference type="InterPro" id="IPR045378">
    <property type="entry name" value="LNT_N"/>
</dbReference>
<dbReference type="PANTHER" id="PTHR38686">
    <property type="entry name" value="APOLIPOPROTEIN N-ACYLTRANSFERASE"/>
    <property type="match status" value="1"/>
</dbReference>
<dbReference type="SUPFAM" id="SSF56317">
    <property type="entry name" value="Carbon-nitrogen hydrolase"/>
    <property type="match status" value="1"/>
</dbReference>
<keyword evidence="2" id="KW-1003">Cell membrane</keyword>
<dbReference type="AlphaFoldDB" id="A0A6J6VK00"/>
<name>A0A6J6VK00_9ZZZZ</name>
<organism evidence="10">
    <name type="scientific">freshwater metagenome</name>
    <dbReference type="NCBI Taxonomy" id="449393"/>
    <lineage>
        <taxon>unclassified sequences</taxon>
        <taxon>metagenomes</taxon>
        <taxon>ecological metagenomes</taxon>
    </lineage>
</organism>
<evidence type="ECO:0000313" key="10">
    <source>
        <dbReference type="EMBL" id="CAB4771944.1"/>
    </source>
</evidence>
<accession>A0A6J6VK00</accession>
<dbReference type="InterPro" id="IPR004563">
    <property type="entry name" value="Apolipo_AcylTrfase"/>
</dbReference>
<dbReference type="PROSITE" id="PS50263">
    <property type="entry name" value="CN_HYDROLASE"/>
    <property type="match status" value="1"/>
</dbReference>
<feature type="domain" description="CN hydrolase" evidence="9">
    <location>
        <begin position="186"/>
        <end position="424"/>
    </location>
</feature>
<evidence type="ECO:0000256" key="5">
    <source>
        <dbReference type="ARBA" id="ARBA00022989"/>
    </source>
</evidence>
<dbReference type="NCBIfam" id="TIGR00546">
    <property type="entry name" value="lnt"/>
    <property type="match status" value="1"/>
</dbReference>
<dbReference type="InterPro" id="IPR003010">
    <property type="entry name" value="C-N_Hydrolase"/>
</dbReference>
<dbReference type="GO" id="GO:0005886">
    <property type="term" value="C:plasma membrane"/>
    <property type="evidence" value="ECO:0007669"/>
    <property type="project" value="UniProtKB-SubCell"/>
</dbReference>
<feature type="transmembrane region" description="Helical" evidence="8">
    <location>
        <begin position="49"/>
        <end position="67"/>
    </location>
</feature>
<dbReference type="GO" id="GO:0016410">
    <property type="term" value="F:N-acyltransferase activity"/>
    <property type="evidence" value="ECO:0007669"/>
    <property type="project" value="InterPro"/>
</dbReference>
<dbReference type="Pfam" id="PF20154">
    <property type="entry name" value="LNT_N"/>
    <property type="match status" value="1"/>
</dbReference>
<dbReference type="EMBL" id="CAEZZO010000130">
    <property type="protein sequence ID" value="CAB4771944.1"/>
    <property type="molecule type" value="Genomic_DNA"/>
</dbReference>
<evidence type="ECO:0000256" key="8">
    <source>
        <dbReference type="SAM" id="Phobius"/>
    </source>
</evidence>
<evidence type="ECO:0000259" key="9">
    <source>
        <dbReference type="PROSITE" id="PS50263"/>
    </source>
</evidence>